<accession>A0ABC9TRT8</accession>
<feature type="region of interest" description="Disordered" evidence="1">
    <location>
        <begin position="1"/>
        <end position="42"/>
    </location>
</feature>
<name>A0ABC9TRT8_CLOSY</name>
<evidence type="ECO:0000313" key="3">
    <source>
        <dbReference type="Proteomes" id="UP000016491"/>
    </source>
</evidence>
<reference evidence="2 3" key="1">
    <citation type="submission" date="2013-07" db="EMBL/GenBank/DDBJ databases">
        <authorList>
            <person name="Weinstock G."/>
            <person name="Sodergren E."/>
            <person name="Wylie T."/>
            <person name="Fulton L."/>
            <person name="Fulton R."/>
            <person name="Fronick C."/>
            <person name="O'Laughlin M."/>
            <person name="Godfrey J."/>
            <person name="Miner T."/>
            <person name="Herter B."/>
            <person name="Appelbaum E."/>
            <person name="Cordes M."/>
            <person name="Lek S."/>
            <person name="Wollam A."/>
            <person name="Pepin K.H."/>
            <person name="Palsikar V.B."/>
            <person name="Mitreva M."/>
            <person name="Wilson R.K."/>
        </authorList>
    </citation>
    <scope>NUCLEOTIDE SEQUENCE [LARGE SCALE GENOMIC DNA]</scope>
    <source>
        <strain evidence="2 3">ATCC 14940</strain>
    </source>
</reference>
<proteinExistence type="predicted"/>
<gene>
    <name evidence="2" type="ORF">CLOSYM_04401</name>
</gene>
<dbReference type="EMBL" id="AWSU01000348">
    <property type="protein sequence ID" value="ERI74047.1"/>
    <property type="molecule type" value="Genomic_DNA"/>
</dbReference>
<dbReference type="Proteomes" id="UP000016491">
    <property type="component" value="Unassembled WGS sequence"/>
</dbReference>
<sequence length="42" mass="4589">MKVYADRRDNIPNMKTGAANLPLPPQCDPPRSGFNLTGELSC</sequence>
<evidence type="ECO:0000313" key="2">
    <source>
        <dbReference type="EMBL" id="ERI74047.1"/>
    </source>
</evidence>
<feature type="compositionally biased region" description="Basic and acidic residues" evidence="1">
    <location>
        <begin position="1"/>
        <end position="10"/>
    </location>
</feature>
<evidence type="ECO:0000256" key="1">
    <source>
        <dbReference type="SAM" id="MobiDB-lite"/>
    </source>
</evidence>
<protein>
    <submittedName>
        <fullName evidence="2">Uncharacterized protein</fullName>
    </submittedName>
</protein>
<dbReference type="AlphaFoldDB" id="A0ABC9TRT8"/>
<comment type="caution">
    <text evidence="2">The sequence shown here is derived from an EMBL/GenBank/DDBJ whole genome shotgun (WGS) entry which is preliminary data.</text>
</comment>
<organism evidence="2 3">
    <name type="scientific">[Clostridium] symbiosum ATCC 14940</name>
    <dbReference type="NCBI Taxonomy" id="411472"/>
    <lineage>
        <taxon>Bacteria</taxon>
        <taxon>Bacillati</taxon>
        <taxon>Bacillota</taxon>
        <taxon>Clostridia</taxon>
        <taxon>Lachnospirales</taxon>
        <taxon>Lachnospiraceae</taxon>
        <taxon>Otoolea</taxon>
    </lineage>
</organism>